<name>A0A4Y7L0K8_PAPSO</name>
<accession>A0A4Y7L0K8</accession>
<dbReference type="EMBL" id="CM010723">
    <property type="protein sequence ID" value="RZC77871.1"/>
    <property type="molecule type" value="Genomic_DNA"/>
</dbReference>
<keyword evidence="3" id="KW-1185">Reference proteome</keyword>
<dbReference type="AlphaFoldDB" id="A0A4Y7L0K8"/>
<gene>
    <name evidence="2" type="ORF">C5167_002083</name>
</gene>
<feature type="compositionally biased region" description="Low complexity" evidence="1">
    <location>
        <begin position="58"/>
        <end position="68"/>
    </location>
</feature>
<sequence>MVFDLLASHARIQGVMIDFWSIGGAGGDIPLGVTPPITRVRAAANPGISSSITPPSVTRATTAPASGRGARGARGGQPPITMVDLMERQEVLAKAQTDMAATQKEVLTFLKVLTDRLPQEPRQPLEPTRNTFNAPGAGTSAARAYMDLIKEAINDVSSSR</sequence>
<evidence type="ECO:0000313" key="3">
    <source>
        <dbReference type="Proteomes" id="UP000316621"/>
    </source>
</evidence>
<dbReference type="Gramene" id="RZC77871">
    <property type="protein sequence ID" value="RZC77871"/>
    <property type="gene ID" value="C5167_002083"/>
</dbReference>
<protein>
    <submittedName>
        <fullName evidence="2">Uncharacterized protein</fullName>
    </submittedName>
</protein>
<evidence type="ECO:0000256" key="1">
    <source>
        <dbReference type="SAM" id="MobiDB-lite"/>
    </source>
</evidence>
<proteinExistence type="predicted"/>
<feature type="compositionally biased region" description="Polar residues" evidence="1">
    <location>
        <begin position="47"/>
        <end position="56"/>
    </location>
</feature>
<feature type="region of interest" description="Disordered" evidence="1">
    <location>
        <begin position="46"/>
        <end position="79"/>
    </location>
</feature>
<reference evidence="2 3" key="1">
    <citation type="journal article" date="2018" name="Science">
        <title>The opium poppy genome and morphinan production.</title>
        <authorList>
            <person name="Guo L."/>
            <person name="Winzer T."/>
            <person name="Yang X."/>
            <person name="Li Y."/>
            <person name="Ning Z."/>
            <person name="He Z."/>
            <person name="Teodor R."/>
            <person name="Lu Y."/>
            <person name="Bowser T.A."/>
            <person name="Graham I.A."/>
            <person name="Ye K."/>
        </authorList>
    </citation>
    <scope>NUCLEOTIDE SEQUENCE [LARGE SCALE GENOMIC DNA]</scope>
    <source>
        <strain evidence="3">cv. HN1</strain>
        <tissue evidence="2">Leaves</tissue>
    </source>
</reference>
<feature type="region of interest" description="Disordered" evidence="1">
    <location>
        <begin position="118"/>
        <end position="138"/>
    </location>
</feature>
<evidence type="ECO:0000313" key="2">
    <source>
        <dbReference type="EMBL" id="RZC77871.1"/>
    </source>
</evidence>
<organism evidence="2 3">
    <name type="scientific">Papaver somniferum</name>
    <name type="common">Opium poppy</name>
    <dbReference type="NCBI Taxonomy" id="3469"/>
    <lineage>
        <taxon>Eukaryota</taxon>
        <taxon>Viridiplantae</taxon>
        <taxon>Streptophyta</taxon>
        <taxon>Embryophyta</taxon>
        <taxon>Tracheophyta</taxon>
        <taxon>Spermatophyta</taxon>
        <taxon>Magnoliopsida</taxon>
        <taxon>Ranunculales</taxon>
        <taxon>Papaveraceae</taxon>
        <taxon>Papaveroideae</taxon>
        <taxon>Papaver</taxon>
    </lineage>
</organism>
<dbReference type="Proteomes" id="UP000316621">
    <property type="component" value="Chromosome 9"/>
</dbReference>